<protein>
    <submittedName>
        <fullName evidence="2">Uncharacterized protein</fullName>
    </submittedName>
</protein>
<keyword evidence="3" id="KW-1185">Reference proteome</keyword>
<name>A0ABW6AED0_9BACT</name>
<organism evidence="2 3">
    <name type="scientific">Spirosoma flavum</name>
    <dbReference type="NCBI Taxonomy" id="2048557"/>
    <lineage>
        <taxon>Bacteria</taxon>
        <taxon>Pseudomonadati</taxon>
        <taxon>Bacteroidota</taxon>
        <taxon>Cytophagia</taxon>
        <taxon>Cytophagales</taxon>
        <taxon>Cytophagaceae</taxon>
        <taxon>Spirosoma</taxon>
    </lineage>
</organism>
<proteinExistence type="predicted"/>
<gene>
    <name evidence="2" type="ORF">ACFS25_08185</name>
</gene>
<feature type="signal peptide" evidence="1">
    <location>
        <begin position="1"/>
        <end position="24"/>
    </location>
</feature>
<evidence type="ECO:0000313" key="3">
    <source>
        <dbReference type="Proteomes" id="UP001597512"/>
    </source>
</evidence>
<keyword evidence="1" id="KW-0732">Signal</keyword>
<accession>A0ABW6AED0</accession>
<comment type="caution">
    <text evidence="2">The sequence shown here is derived from an EMBL/GenBank/DDBJ whole genome shotgun (WGS) entry which is preliminary data.</text>
</comment>
<dbReference type="Proteomes" id="UP001597512">
    <property type="component" value="Unassembled WGS sequence"/>
</dbReference>
<sequence length="182" mass="20476">MLTPSKRFFLLVVMLLPTVGHLNAQPTADVRNVRWGFTPKQVKEAERAKPSSTKKDKVIYTQVPLVDRKVGLEYDFNGDSLLSASYYYYTTASITKDDVLAASVDFEALLTEKYGPGKASFLGDIRNVVWLTPRTQISFSVGNVDKGWSLEVVYLCRVCSGQATKIEQSKTSWKPHKDIKDF</sequence>
<feature type="chain" id="PRO_5045104872" evidence="1">
    <location>
        <begin position="25"/>
        <end position="182"/>
    </location>
</feature>
<evidence type="ECO:0000256" key="1">
    <source>
        <dbReference type="SAM" id="SignalP"/>
    </source>
</evidence>
<dbReference type="RefSeq" id="WP_381498478.1">
    <property type="nucleotide sequence ID" value="NZ_JBHUOM010000002.1"/>
</dbReference>
<dbReference type="EMBL" id="JBHUOM010000002">
    <property type="protein sequence ID" value="MFD2933759.1"/>
    <property type="molecule type" value="Genomic_DNA"/>
</dbReference>
<evidence type="ECO:0000313" key="2">
    <source>
        <dbReference type="EMBL" id="MFD2933759.1"/>
    </source>
</evidence>
<reference evidence="3" key="1">
    <citation type="journal article" date="2019" name="Int. J. Syst. Evol. Microbiol.">
        <title>The Global Catalogue of Microorganisms (GCM) 10K type strain sequencing project: providing services to taxonomists for standard genome sequencing and annotation.</title>
        <authorList>
            <consortium name="The Broad Institute Genomics Platform"/>
            <consortium name="The Broad Institute Genome Sequencing Center for Infectious Disease"/>
            <person name="Wu L."/>
            <person name="Ma J."/>
        </authorList>
    </citation>
    <scope>NUCLEOTIDE SEQUENCE [LARGE SCALE GENOMIC DNA]</scope>
    <source>
        <strain evidence="3">KCTC 52490</strain>
    </source>
</reference>